<keyword evidence="2" id="KW-1185">Reference proteome</keyword>
<dbReference type="Proteomes" id="UP001497516">
    <property type="component" value="Chromosome 5"/>
</dbReference>
<dbReference type="EMBL" id="OZ034818">
    <property type="protein sequence ID" value="CAL1386661.1"/>
    <property type="molecule type" value="Genomic_DNA"/>
</dbReference>
<name>A0AAV2EL03_9ROSI</name>
<protein>
    <submittedName>
        <fullName evidence="1">Uncharacterized protein</fullName>
    </submittedName>
</protein>
<evidence type="ECO:0000313" key="2">
    <source>
        <dbReference type="Proteomes" id="UP001497516"/>
    </source>
</evidence>
<accession>A0AAV2EL03</accession>
<organism evidence="1 2">
    <name type="scientific">Linum trigynum</name>
    <dbReference type="NCBI Taxonomy" id="586398"/>
    <lineage>
        <taxon>Eukaryota</taxon>
        <taxon>Viridiplantae</taxon>
        <taxon>Streptophyta</taxon>
        <taxon>Embryophyta</taxon>
        <taxon>Tracheophyta</taxon>
        <taxon>Spermatophyta</taxon>
        <taxon>Magnoliopsida</taxon>
        <taxon>eudicotyledons</taxon>
        <taxon>Gunneridae</taxon>
        <taxon>Pentapetalae</taxon>
        <taxon>rosids</taxon>
        <taxon>fabids</taxon>
        <taxon>Malpighiales</taxon>
        <taxon>Linaceae</taxon>
        <taxon>Linum</taxon>
    </lineage>
</organism>
<sequence>MLPLHPLRDFQVNATPMQTLHRLHRRNIVELAVTLEEELPNDPKLEKIGTTCGGEGQRGHDLVNLPRAVHVTTDIREIGHDDLARLVQQLLETNRVLLPQYPLRGGEGGTQVSVTYESRYSATASTVFDQRNTRVSQVSQVLLQQRYCPLAYRSVPPAAAAEEAEHCFQLSATAAATIYLPRGNQ</sequence>
<reference evidence="1 2" key="1">
    <citation type="submission" date="2024-04" db="EMBL/GenBank/DDBJ databases">
        <authorList>
            <person name="Fracassetti M."/>
        </authorList>
    </citation>
    <scope>NUCLEOTIDE SEQUENCE [LARGE SCALE GENOMIC DNA]</scope>
</reference>
<dbReference type="AlphaFoldDB" id="A0AAV2EL03"/>
<evidence type="ECO:0000313" key="1">
    <source>
        <dbReference type="EMBL" id="CAL1386661.1"/>
    </source>
</evidence>
<proteinExistence type="predicted"/>
<gene>
    <name evidence="1" type="ORF">LTRI10_LOCUS27695</name>
</gene>